<gene>
    <name evidence="1" type="ordered locus">Caka_0568</name>
</gene>
<dbReference type="Gene3D" id="3.40.50.1820">
    <property type="entry name" value="alpha/beta hydrolase"/>
    <property type="match status" value="1"/>
</dbReference>
<sequence length="300" mass="33671">MKPASSRFKVLQEMHSRRVPSKHRLITGLCLVVALQAIARPATEDLVTPKMTDAEPAAGMRVRQVAPEYKGTDVYHALYLPTNWKPGGEFSVIVEYTGNQWAKGGSSGEVKDANLAYGLTGGKDFIWVSMPYIEEGGQENAVWWWGDRQATINYCKANVPRICRQFGGNPDSVFICGFSRGAIAASYIGLADDEIAALWKGVFTHDHFDGHKEWSYPESSREAALSRLSRLKGRPVLVSGGASDFLREHLYLADFTFLNVPVAEIFTIPEGTVIHPHTDLWMHRQSDYRDLARKWLYKHK</sequence>
<dbReference type="AlphaFoldDB" id="D5ENT4"/>
<dbReference type="EMBL" id="CP001998">
    <property type="protein sequence ID" value="ADE53593.1"/>
    <property type="molecule type" value="Genomic_DNA"/>
</dbReference>
<dbReference type="STRING" id="583355.Caka_0568"/>
<evidence type="ECO:0000313" key="2">
    <source>
        <dbReference type="Proteomes" id="UP000000925"/>
    </source>
</evidence>
<dbReference type="HOGENOM" id="CLU_902769_0_0_0"/>
<proteinExistence type="predicted"/>
<dbReference type="InterPro" id="IPR029058">
    <property type="entry name" value="AB_hydrolase_fold"/>
</dbReference>
<dbReference type="OrthoDB" id="189575at2"/>
<dbReference type="Proteomes" id="UP000000925">
    <property type="component" value="Chromosome"/>
</dbReference>
<accession>D5ENT4</accession>
<protein>
    <submittedName>
        <fullName evidence="1">Uncharacterized protein</fullName>
    </submittedName>
</protein>
<reference evidence="1 2" key="1">
    <citation type="journal article" date="2010" name="Stand. Genomic Sci.">
        <title>Complete genome sequence of Coraliomargarita akajimensis type strain (04OKA010-24).</title>
        <authorList>
            <person name="Mavromatis K."/>
            <person name="Abt B."/>
            <person name="Brambilla E."/>
            <person name="Lapidus A."/>
            <person name="Copeland A."/>
            <person name="Deshpande S."/>
            <person name="Nolan M."/>
            <person name="Lucas S."/>
            <person name="Tice H."/>
            <person name="Cheng J.F."/>
            <person name="Han C."/>
            <person name="Detter J.C."/>
            <person name="Woyke T."/>
            <person name="Goodwin L."/>
            <person name="Pitluck S."/>
            <person name="Held B."/>
            <person name="Brettin T."/>
            <person name="Tapia R."/>
            <person name="Ivanova N."/>
            <person name="Mikhailova N."/>
            <person name="Pati A."/>
            <person name="Liolios K."/>
            <person name="Chen A."/>
            <person name="Palaniappan K."/>
            <person name="Land M."/>
            <person name="Hauser L."/>
            <person name="Chang Y.J."/>
            <person name="Jeffries C.D."/>
            <person name="Rohde M."/>
            <person name="Goker M."/>
            <person name="Bristow J."/>
            <person name="Eisen J.A."/>
            <person name="Markowitz V."/>
            <person name="Hugenholtz P."/>
            <person name="Klenk H.P."/>
            <person name="Kyrpides N.C."/>
        </authorList>
    </citation>
    <scope>NUCLEOTIDE SEQUENCE [LARGE SCALE GENOMIC DNA]</scope>
    <source>
        <strain evidence="2">DSM 45221 / IAM 15411 / JCM 23193 / KCTC 12865</strain>
    </source>
</reference>
<dbReference type="eggNOG" id="COG0400">
    <property type="taxonomic scope" value="Bacteria"/>
</dbReference>
<name>D5ENT4_CORAD</name>
<dbReference type="KEGG" id="caa:Caka_0568"/>
<organism evidence="1 2">
    <name type="scientific">Coraliomargarita akajimensis (strain DSM 45221 / IAM 15411 / JCM 23193 / KCTC 12865 / 04OKA010-24)</name>
    <dbReference type="NCBI Taxonomy" id="583355"/>
    <lineage>
        <taxon>Bacteria</taxon>
        <taxon>Pseudomonadati</taxon>
        <taxon>Verrucomicrobiota</taxon>
        <taxon>Opitutia</taxon>
        <taxon>Puniceicoccales</taxon>
        <taxon>Coraliomargaritaceae</taxon>
        <taxon>Coraliomargarita</taxon>
    </lineage>
</organism>
<dbReference type="SUPFAM" id="SSF53474">
    <property type="entry name" value="alpha/beta-Hydrolases"/>
    <property type="match status" value="1"/>
</dbReference>
<evidence type="ECO:0000313" key="1">
    <source>
        <dbReference type="EMBL" id="ADE53593.1"/>
    </source>
</evidence>
<keyword evidence="2" id="KW-1185">Reference proteome</keyword>